<dbReference type="SUPFAM" id="SSF51338">
    <property type="entry name" value="Composite domain of metallo-dependent hydrolases"/>
    <property type="match status" value="1"/>
</dbReference>
<dbReference type="EMBL" id="JTHP01000036">
    <property type="protein sequence ID" value="KJD44388.1"/>
    <property type="molecule type" value="Genomic_DNA"/>
</dbReference>
<evidence type="ECO:0000313" key="2">
    <source>
        <dbReference type="Proteomes" id="UP000032534"/>
    </source>
</evidence>
<dbReference type="Gene3D" id="2.30.40.10">
    <property type="entry name" value="Urease, subunit C, domain 1"/>
    <property type="match status" value="1"/>
</dbReference>
<keyword evidence="2" id="KW-1185">Reference proteome</keyword>
<dbReference type="InterPro" id="IPR011059">
    <property type="entry name" value="Metal-dep_hydrolase_composite"/>
</dbReference>
<proteinExistence type="predicted"/>
<dbReference type="PATRIC" id="fig|159743.3.peg.3845"/>
<organism evidence="1 2">
    <name type="scientific">Paenibacillus terrae</name>
    <dbReference type="NCBI Taxonomy" id="159743"/>
    <lineage>
        <taxon>Bacteria</taxon>
        <taxon>Bacillati</taxon>
        <taxon>Bacillota</taxon>
        <taxon>Bacilli</taxon>
        <taxon>Bacillales</taxon>
        <taxon>Paenibacillaceae</taxon>
        <taxon>Paenibacillus</taxon>
    </lineage>
</organism>
<dbReference type="AlphaFoldDB" id="A0A0D7X080"/>
<gene>
    <name evidence="1" type="ORF">QD47_17300</name>
</gene>
<protein>
    <submittedName>
        <fullName evidence="1">Uncharacterized protein</fullName>
    </submittedName>
</protein>
<evidence type="ECO:0000313" key="1">
    <source>
        <dbReference type="EMBL" id="KJD44388.1"/>
    </source>
</evidence>
<reference evidence="1 2" key="1">
    <citation type="submission" date="2014-11" db="EMBL/GenBank/DDBJ databases">
        <title>Draft Genome Sequences of Paenibacillus polymyxa NRRL B-30509 and Paenibacillus terrae NRRL B-30644, Strains from a Poultry Environment that Produce Tridecaptin A and Paenicidins.</title>
        <authorList>
            <person name="van Belkum M.J."/>
            <person name="Lohans C.T."/>
            <person name="Vederas J.C."/>
        </authorList>
    </citation>
    <scope>NUCLEOTIDE SEQUENCE [LARGE SCALE GENOMIC DNA]</scope>
    <source>
        <strain evidence="1 2">NRRL B-30644</strain>
    </source>
</reference>
<dbReference type="Proteomes" id="UP000032534">
    <property type="component" value="Unassembled WGS sequence"/>
</dbReference>
<sequence length="80" mass="8802">MIAPVKHPDNGYILIDMQKPHLQPIHQIESLLAYSVNGADVDTTIVNGCVLMRGRQLLTIDEKEVLAQATVRGKLIVQGL</sequence>
<accession>A0A0D7X080</accession>
<name>A0A0D7X080_9BACL</name>
<comment type="caution">
    <text evidence="1">The sequence shown here is derived from an EMBL/GenBank/DDBJ whole genome shotgun (WGS) entry which is preliminary data.</text>
</comment>
<dbReference type="GO" id="GO:0016810">
    <property type="term" value="F:hydrolase activity, acting on carbon-nitrogen (but not peptide) bonds"/>
    <property type="evidence" value="ECO:0007669"/>
    <property type="project" value="InterPro"/>
</dbReference>